<comment type="caution">
    <text evidence="2">The sequence shown here is derived from an EMBL/GenBank/DDBJ whole genome shotgun (WGS) entry which is preliminary data.</text>
</comment>
<gene>
    <name evidence="2" type="ORF">JMJ35_004814</name>
</gene>
<dbReference type="InterPro" id="IPR036322">
    <property type="entry name" value="WD40_repeat_dom_sf"/>
</dbReference>
<dbReference type="SUPFAM" id="SSF50978">
    <property type="entry name" value="WD40 repeat-like"/>
    <property type="match status" value="1"/>
</dbReference>
<protein>
    <submittedName>
        <fullName evidence="2">Uncharacterized protein</fullName>
    </submittedName>
</protein>
<feature type="region of interest" description="Disordered" evidence="1">
    <location>
        <begin position="418"/>
        <end position="437"/>
    </location>
</feature>
<keyword evidence="3" id="KW-1185">Reference proteome</keyword>
<evidence type="ECO:0000313" key="2">
    <source>
        <dbReference type="EMBL" id="KAK0512797.1"/>
    </source>
</evidence>
<proteinExistence type="predicted"/>
<dbReference type="Proteomes" id="UP001166286">
    <property type="component" value="Unassembled WGS sequence"/>
</dbReference>
<dbReference type="EMBL" id="JAFEKC020000009">
    <property type="protein sequence ID" value="KAK0512797.1"/>
    <property type="molecule type" value="Genomic_DNA"/>
</dbReference>
<evidence type="ECO:0000256" key="1">
    <source>
        <dbReference type="SAM" id="MobiDB-lite"/>
    </source>
</evidence>
<sequence length="695" mass="77307">MALRVKPCSHQDGKARYSGWVENSSLRQSLLTKNSKDDDKAPVIAPWRNNLTALSQYRNLLFVAYVDQIHVFEPNFPSQTLPKKPELIIAIPASRPGLRGYIDRDFPHAINHLITGDIGNEEVLVACCDDGDVVGYTVRSIERLLETLPDLKRQSKLSGRNPGITPTVPGRPFLLENVGKSAWGLATHKTQRLLAVSSNSKEICIFVFALGRSGLPDIAMKMDSELAHLESNHEPMLSDDKPWPKVRTGSPKDRSKNFTIILSLHETNIPNIAFYDSDRACHETYLASTDIEGRILIWKIWSGEAIVDTQLILGSSALGTRGWGLACVDPRVSQLTQNEEETYGCSCLTDISETFLDITEGARSVADSSLPHPAFLNLVSVPHSVPMQAFPIVQQPETISDDVDLEDVDSLEVVDEVPDEEILGEPYNPQNGSLVSTDALMNDNEAGGEEDDSEESEDSQATEVWPDVDQPDLTGLNENKFLGKTPARRSRRPREIRENLRKNSVKTPLLPFGLLHTTEKDIHLWRNIAPRSDLRISICNGLQNRVICRNAIPNPSNLRLLQQIERLNMVLQIPELGIVAVGNQAGSVGILTMTRWQTYIESGFKIEFILPFQSQEKQGCRPERALMGIAIGPIQGHETKPDDGGALENHEATVTGPRIATRSSRRFRLMMVYYDHTLLSYEISRGPEGDEIVVV</sequence>
<organism evidence="2 3">
    <name type="scientific">Cladonia borealis</name>
    <dbReference type="NCBI Taxonomy" id="184061"/>
    <lineage>
        <taxon>Eukaryota</taxon>
        <taxon>Fungi</taxon>
        <taxon>Dikarya</taxon>
        <taxon>Ascomycota</taxon>
        <taxon>Pezizomycotina</taxon>
        <taxon>Lecanoromycetes</taxon>
        <taxon>OSLEUM clade</taxon>
        <taxon>Lecanoromycetidae</taxon>
        <taxon>Lecanorales</taxon>
        <taxon>Lecanorineae</taxon>
        <taxon>Cladoniaceae</taxon>
        <taxon>Cladonia</taxon>
    </lineage>
</organism>
<reference evidence="2" key="1">
    <citation type="submission" date="2023-03" db="EMBL/GenBank/DDBJ databases">
        <title>Complete genome of Cladonia borealis.</title>
        <authorList>
            <person name="Park H."/>
        </authorList>
    </citation>
    <scope>NUCLEOTIDE SEQUENCE</scope>
    <source>
        <strain evidence="2">ANT050790</strain>
    </source>
</reference>
<dbReference type="Pfam" id="PF08728">
    <property type="entry name" value="CRT10"/>
    <property type="match status" value="1"/>
</dbReference>
<accession>A0AA39R0R1</accession>
<evidence type="ECO:0000313" key="3">
    <source>
        <dbReference type="Proteomes" id="UP001166286"/>
    </source>
</evidence>
<dbReference type="InterPro" id="IPR014839">
    <property type="entry name" value="Crt10"/>
</dbReference>
<dbReference type="AlphaFoldDB" id="A0AA39R0R1"/>
<feature type="compositionally biased region" description="Acidic residues" evidence="1">
    <location>
        <begin position="446"/>
        <end position="460"/>
    </location>
</feature>
<name>A0AA39R0R1_9LECA</name>
<feature type="region of interest" description="Disordered" evidence="1">
    <location>
        <begin position="442"/>
        <end position="499"/>
    </location>
</feature>